<protein>
    <submittedName>
        <fullName evidence="2">Uncharacterized protein</fullName>
    </submittedName>
</protein>
<reference evidence="2" key="1">
    <citation type="submission" date="2019-01" db="EMBL/GenBank/DDBJ databases">
        <title>Draft genome sequences of three monokaryotic isolates of the white-rot basidiomycete fungus Dichomitus squalens.</title>
        <authorList>
            <consortium name="DOE Joint Genome Institute"/>
            <person name="Lopez S.C."/>
            <person name="Andreopoulos B."/>
            <person name="Pangilinan J."/>
            <person name="Lipzen A."/>
            <person name="Riley R."/>
            <person name="Ahrendt S."/>
            <person name="Ng V."/>
            <person name="Barry K."/>
            <person name="Daum C."/>
            <person name="Grigoriev I.V."/>
            <person name="Hilden K.S."/>
            <person name="Makela M.R."/>
            <person name="de Vries R.P."/>
        </authorList>
    </citation>
    <scope>NUCLEOTIDE SEQUENCE [LARGE SCALE GENOMIC DNA]</scope>
    <source>
        <strain evidence="2">OM18370.1</strain>
    </source>
</reference>
<proteinExistence type="predicted"/>
<accession>A0A4V2K158</accession>
<dbReference type="EMBL" id="ML143399">
    <property type="protein sequence ID" value="TBU31493.1"/>
    <property type="molecule type" value="Genomic_DNA"/>
</dbReference>
<evidence type="ECO:0000256" key="1">
    <source>
        <dbReference type="SAM" id="Phobius"/>
    </source>
</evidence>
<name>A0A4V2K158_9APHY</name>
<feature type="transmembrane region" description="Helical" evidence="1">
    <location>
        <begin position="29"/>
        <end position="50"/>
    </location>
</feature>
<organism evidence="2">
    <name type="scientific">Dichomitus squalens</name>
    <dbReference type="NCBI Taxonomy" id="114155"/>
    <lineage>
        <taxon>Eukaryota</taxon>
        <taxon>Fungi</taxon>
        <taxon>Dikarya</taxon>
        <taxon>Basidiomycota</taxon>
        <taxon>Agaricomycotina</taxon>
        <taxon>Agaricomycetes</taxon>
        <taxon>Polyporales</taxon>
        <taxon>Polyporaceae</taxon>
        <taxon>Dichomitus</taxon>
    </lineage>
</organism>
<evidence type="ECO:0000313" key="2">
    <source>
        <dbReference type="EMBL" id="TBU31493.1"/>
    </source>
</evidence>
<keyword evidence="1" id="KW-0812">Transmembrane</keyword>
<dbReference type="AlphaFoldDB" id="A0A4V2K158"/>
<keyword evidence="1" id="KW-0472">Membrane</keyword>
<sequence>MIPHFRSGLRPRPAFCTLYLAPHVHTPHMAGAVGFLIIAFVWFVWCQLACTDGTPRDARI</sequence>
<keyword evidence="1" id="KW-1133">Transmembrane helix</keyword>
<gene>
    <name evidence="2" type="ORF">BD311DRAFT_752707</name>
</gene>
<dbReference type="Proteomes" id="UP000292957">
    <property type="component" value="Unassembled WGS sequence"/>
</dbReference>